<feature type="transmembrane region" description="Helical" evidence="1">
    <location>
        <begin position="61"/>
        <end position="81"/>
    </location>
</feature>
<proteinExistence type="predicted"/>
<reference evidence="2 3" key="1">
    <citation type="submission" date="2019-02" db="EMBL/GenBank/DDBJ databases">
        <title>Deep-cultivation of Planctomycetes and their phenomic and genomic characterization uncovers novel biology.</title>
        <authorList>
            <person name="Wiegand S."/>
            <person name="Jogler M."/>
            <person name="Boedeker C."/>
            <person name="Pinto D."/>
            <person name="Vollmers J."/>
            <person name="Rivas-Marin E."/>
            <person name="Kohn T."/>
            <person name="Peeters S.H."/>
            <person name="Heuer A."/>
            <person name="Rast P."/>
            <person name="Oberbeckmann S."/>
            <person name="Bunk B."/>
            <person name="Jeske O."/>
            <person name="Meyerdierks A."/>
            <person name="Storesund J.E."/>
            <person name="Kallscheuer N."/>
            <person name="Luecker S."/>
            <person name="Lage O.M."/>
            <person name="Pohl T."/>
            <person name="Merkel B.J."/>
            <person name="Hornburger P."/>
            <person name="Mueller R.-W."/>
            <person name="Bruemmer F."/>
            <person name="Labrenz M."/>
            <person name="Spormann A.M."/>
            <person name="Op den Camp H."/>
            <person name="Overmann J."/>
            <person name="Amann R."/>
            <person name="Jetten M.S.M."/>
            <person name="Mascher T."/>
            <person name="Medema M.H."/>
            <person name="Devos D.P."/>
            <person name="Kaster A.-K."/>
            <person name="Ovreas L."/>
            <person name="Rohde M."/>
            <person name="Galperin M.Y."/>
            <person name="Jogler C."/>
        </authorList>
    </citation>
    <scope>NUCLEOTIDE SEQUENCE [LARGE SCALE GENOMIC DNA]</scope>
    <source>
        <strain evidence="2 3">I41</strain>
    </source>
</reference>
<feature type="transmembrane region" description="Helical" evidence="1">
    <location>
        <begin position="6"/>
        <end position="26"/>
    </location>
</feature>
<organism evidence="2 3">
    <name type="scientific">Lacipirellula limnantheis</name>
    <dbReference type="NCBI Taxonomy" id="2528024"/>
    <lineage>
        <taxon>Bacteria</taxon>
        <taxon>Pseudomonadati</taxon>
        <taxon>Planctomycetota</taxon>
        <taxon>Planctomycetia</taxon>
        <taxon>Pirellulales</taxon>
        <taxon>Lacipirellulaceae</taxon>
        <taxon>Lacipirellula</taxon>
    </lineage>
</organism>
<dbReference type="AlphaFoldDB" id="A0A517U419"/>
<keyword evidence="1" id="KW-0812">Transmembrane</keyword>
<name>A0A517U419_9BACT</name>
<evidence type="ECO:0000256" key="1">
    <source>
        <dbReference type="SAM" id="Phobius"/>
    </source>
</evidence>
<keyword evidence="3" id="KW-1185">Reference proteome</keyword>
<protein>
    <submittedName>
        <fullName evidence="2">Uncharacterized protein</fullName>
    </submittedName>
</protein>
<dbReference type="EMBL" id="CP036339">
    <property type="protein sequence ID" value="QDT75372.1"/>
    <property type="molecule type" value="Genomic_DNA"/>
</dbReference>
<accession>A0A517U419</accession>
<keyword evidence="1" id="KW-0472">Membrane</keyword>
<sequence length="131" mass="14270">MTAALIWIVGAMATAFLGGWVVNLYLATYTAKLKDAHEQAASSAERGFPDGGKLIGQLERFLIFLFVMTGQIEGVGFLVAAKSVFRFGELNDHKNRLEAEYITIGTLMSFSWGFGASLLTKYIIEAVAKTP</sequence>
<evidence type="ECO:0000313" key="3">
    <source>
        <dbReference type="Proteomes" id="UP000317909"/>
    </source>
</evidence>
<keyword evidence="1" id="KW-1133">Transmembrane helix</keyword>
<dbReference type="OrthoDB" id="5122730at2"/>
<evidence type="ECO:0000313" key="2">
    <source>
        <dbReference type="EMBL" id="QDT75372.1"/>
    </source>
</evidence>
<dbReference type="KEGG" id="llh:I41_45820"/>
<gene>
    <name evidence="2" type="ORF">I41_45820</name>
</gene>
<dbReference type="RefSeq" id="WP_145435032.1">
    <property type="nucleotide sequence ID" value="NZ_CP036339.1"/>
</dbReference>
<dbReference type="Proteomes" id="UP000317909">
    <property type="component" value="Chromosome"/>
</dbReference>
<feature type="transmembrane region" description="Helical" evidence="1">
    <location>
        <begin position="101"/>
        <end position="124"/>
    </location>
</feature>